<evidence type="ECO:0000313" key="4">
    <source>
        <dbReference type="EMBL" id="SFZ70150.1"/>
    </source>
</evidence>
<evidence type="ECO:0000256" key="1">
    <source>
        <dbReference type="ARBA" id="ARBA00022741"/>
    </source>
</evidence>
<accession>A0A1K2H377</accession>
<dbReference type="Gene3D" id="3.40.50.300">
    <property type="entry name" value="P-loop containing nucleotide triphosphate hydrolases"/>
    <property type="match status" value="2"/>
</dbReference>
<proteinExistence type="predicted"/>
<dbReference type="PANTHER" id="PTHR42855:SF2">
    <property type="entry name" value="DRUG RESISTANCE ABC TRANSPORTER,ATP-BINDING PROTEIN"/>
    <property type="match status" value="1"/>
</dbReference>
<dbReference type="GO" id="GO:0016887">
    <property type="term" value="F:ATP hydrolysis activity"/>
    <property type="evidence" value="ECO:0007669"/>
    <property type="project" value="InterPro"/>
</dbReference>
<feature type="domain" description="ABC transporter" evidence="3">
    <location>
        <begin position="363"/>
        <end position="557"/>
    </location>
</feature>
<dbReference type="EMBL" id="FPKS01000001">
    <property type="protein sequence ID" value="SFZ70150.1"/>
    <property type="molecule type" value="Genomic_DNA"/>
</dbReference>
<dbReference type="SUPFAM" id="SSF52540">
    <property type="entry name" value="P-loop containing nucleoside triphosphate hydrolases"/>
    <property type="match status" value="2"/>
</dbReference>
<evidence type="ECO:0000259" key="3">
    <source>
        <dbReference type="PROSITE" id="PS50893"/>
    </source>
</evidence>
<dbReference type="InterPro" id="IPR017871">
    <property type="entry name" value="ABC_transporter-like_CS"/>
</dbReference>
<dbReference type="Pfam" id="PF12848">
    <property type="entry name" value="ABC_tran_Xtn"/>
    <property type="match status" value="1"/>
</dbReference>
<dbReference type="InterPro" id="IPR003439">
    <property type="entry name" value="ABC_transporter-like_ATP-bd"/>
</dbReference>
<dbReference type="PANTHER" id="PTHR42855">
    <property type="entry name" value="ABC TRANSPORTER ATP-BINDING SUBUNIT"/>
    <property type="match status" value="1"/>
</dbReference>
<organism evidence="4 5">
    <name type="scientific">Pseudolactococcus chungangensis CAU 28 = DSM 22330</name>
    <dbReference type="NCBI Taxonomy" id="1122154"/>
    <lineage>
        <taxon>Bacteria</taxon>
        <taxon>Bacillati</taxon>
        <taxon>Bacillota</taxon>
        <taxon>Bacilli</taxon>
        <taxon>Lactobacillales</taxon>
        <taxon>Streptococcaceae</taxon>
        <taxon>Pseudolactococcus</taxon>
    </lineage>
</organism>
<gene>
    <name evidence="4" type="ORF">SAMN02746068_00087</name>
</gene>
<evidence type="ECO:0000256" key="2">
    <source>
        <dbReference type="ARBA" id="ARBA00022840"/>
    </source>
</evidence>
<dbReference type="CDD" id="cd03221">
    <property type="entry name" value="ABCF_EF-3"/>
    <property type="match status" value="2"/>
</dbReference>
<evidence type="ECO:0000313" key="5">
    <source>
        <dbReference type="Proteomes" id="UP000185655"/>
    </source>
</evidence>
<name>A0A1K2H377_9LACT</name>
<dbReference type="AlphaFoldDB" id="A0A1K2H377"/>
<dbReference type="PROSITE" id="PS00211">
    <property type="entry name" value="ABC_TRANSPORTER_1"/>
    <property type="match status" value="2"/>
</dbReference>
<keyword evidence="1" id="KW-0547">Nucleotide-binding</keyword>
<dbReference type="FunFam" id="3.40.50.300:FF:000011">
    <property type="entry name" value="Putative ABC transporter ATP-binding component"/>
    <property type="match status" value="1"/>
</dbReference>
<dbReference type="InterPro" id="IPR051309">
    <property type="entry name" value="ABCF_ATPase"/>
</dbReference>
<dbReference type="InterPro" id="IPR027417">
    <property type="entry name" value="P-loop_NTPase"/>
</dbReference>
<dbReference type="InterPro" id="IPR003593">
    <property type="entry name" value="AAA+_ATPase"/>
</dbReference>
<feature type="domain" description="ABC transporter" evidence="3">
    <location>
        <begin position="42"/>
        <end position="296"/>
    </location>
</feature>
<dbReference type="STRING" id="1122154.SAMN02746068_00087"/>
<dbReference type="Pfam" id="PF00005">
    <property type="entry name" value="ABC_tran"/>
    <property type="match status" value="2"/>
</dbReference>
<sequence>MNACTKNSNCRFPPFPIPKNSVKIEKANLETDGEIEVKMSILTVQKLSHGFGDRAIFDDVNFRLLKGEHIGFVGANGEGKSTFMNIITGNLQPDEGKITWSTKHRVGYMDQHAALGKGKTTRQALSEAFQYLLDAESEMNDIYARMGDMSDDEMTTALEKAADLQDTLDNSDFYLIDAKVDEIARGLGLGDLLDKDVADLSGGQRTKILLGKLLLEKPDILLLDEPTNYLDEEHITWLKNYLQNYENAFVLISHDVDFMNDVINIVYHVNQQKIDRYVGDYHNFERLFEEKKKQLASLADAQQAEAAKLKDFIAKKKANVATSGQAKARQKKLDKMTFVETIQEKAKPSFDFKLGRTSGKLIFEAKDLVLGYDASEPLSSPINMLVERGQKVAFTGSNGIGKSTLLKSLLGEIQPLSGEVIQGEFQIIGYFAQEDKTPSQKSVLDDYWDEFSTLNQAEVRAALARCGLGTKQIESRVYVLSGGEQSKLRLGKIMNHESNILVMDEPTNHLDADAKDELKRALQAYKGTILMVSHEPEFYQDIATDIINCEDWTTKVV</sequence>
<dbReference type="Proteomes" id="UP000185655">
    <property type="component" value="Unassembled WGS sequence"/>
</dbReference>
<dbReference type="InterPro" id="IPR032781">
    <property type="entry name" value="ABC_tran_Xtn"/>
</dbReference>
<dbReference type="SMART" id="SM00382">
    <property type="entry name" value="AAA"/>
    <property type="match status" value="2"/>
</dbReference>
<keyword evidence="2" id="KW-0067">ATP-binding</keyword>
<protein>
    <submittedName>
        <fullName evidence="4">ATPase components of ABC transporters with duplicated ATPase domains</fullName>
    </submittedName>
</protein>
<dbReference type="PROSITE" id="PS50893">
    <property type="entry name" value="ABC_TRANSPORTER_2"/>
    <property type="match status" value="2"/>
</dbReference>
<dbReference type="GO" id="GO:0005524">
    <property type="term" value="F:ATP binding"/>
    <property type="evidence" value="ECO:0007669"/>
    <property type="project" value="UniProtKB-KW"/>
</dbReference>
<reference evidence="4 5" key="1">
    <citation type="submission" date="2016-11" db="EMBL/GenBank/DDBJ databases">
        <authorList>
            <person name="Jaros S."/>
            <person name="Januszkiewicz K."/>
            <person name="Wedrychowicz H."/>
        </authorList>
    </citation>
    <scope>NUCLEOTIDE SEQUENCE [LARGE SCALE GENOMIC DNA]</scope>
    <source>
        <strain evidence="4 5">DSM 22330</strain>
    </source>
</reference>